<keyword evidence="1" id="KW-0812">Transmembrane</keyword>
<organism evidence="2 3">
    <name type="scientific">Marinococcus halophilus</name>
    <dbReference type="NCBI Taxonomy" id="1371"/>
    <lineage>
        <taxon>Bacteria</taxon>
        <taxon>Bacillati</taxon>
        <taxon>Bacillota</taxon>
        <taxon>Bacilli</taxon>
        <taxon>Bacillales</taxon>
        <taxon>Bacillaceae</taxon>
        <taxon>Marinococcus</taxon>
    </lineage>
</organism>
<dbReference type="PANTHER" id="PTHR37305:SF1">
    <property type="entry name" value="MEMBRANE PROTEIN"/>
    <property type="match status" value="1"/>
</dbReference>
<dbReference type="Pfam" id="PF12679">
    <property type="entry name" value="ABC2_membrane_2"/>
    <property type="match status" value="1"/>
</dbReference>
<dbReference type="GO" id="GO:0005886">
    <property type="term" value="C:plasma membrane"/>
    <property type="evidence" value="ECO:0007669"/>
    <property type="project" value="UniProtKB-SubCell"/>
</dbReference>
<keyword evidence="1" id="KW-1133">Transmembrane helix</keyword>
<dbReference type="RefSeq" id="WP_158219127.1">
    <property type="nucleotide sequence ID" value="NZ_BJUN01000005.1"/>
</dbReference>
<evidence type="ECO:0000256" key="1">
    <source>
        <dbReference type="SAM" id="Phobius"/>
    </source>
</evidence>
<feature type="transmembrane region" description="Helical" evidence="1">
    <location>
        <begin position="194"/>
        <end position="217"/>
    </location>
</feature>
<dbReference type="EMBL" id="BJUN01000005">
    <property type="protein sequence ID" value="GEK58237.1"/>
    <property type="molecule type" value="Genomic_DNA"/>
</dbReference>
<dbReference type="Proteomes" id="UP000321051">
    <property type="component" value="Unassembled WGS sequence"/>
</dbReference>
<comment type="caution">
    <text evidence="2">The sequence shown here is derived from an EMBL/GenBank/DDBJ whole genome shotgun (WGS) entry which is preliminary data.</text>
</comment>
<keyword evidence="1" id="KW-0472">Membrane</keyword>
<feature type="transmembrane region" description="Helical" evidence="1">
    <location>
        <begin position="229"/>
        <end position="250"/>
    </location>
</feature>
<dbReference type="PANTHER" id="PTHR37305">
    <property type="entry name" value="INTEGRAL MEMBRANE PROTEIN-RELATED"/>
    <property type="match status" value="1"/>
</dbReference>
<feature type="transmembrane region" description="Helical" evidence="1">
    <location>
        <begin position="143"/>
        <end position="174"/>
    </location>
</feature>
<reference evidence="2 3" key="1">
    <citation type="submission" date="2019-07" db="EMBL/GenBank/DDBJ databases">
        <title>Whole genome shotgun sequence of Marinococcus halophilus NBRC 102359.</title>
        <authorList>
            <person name="Hosoyama A."/>
            <person name="Uohara A."/>
            <person name="Ohji S."/>
            <person name="Ichikawa N."/>
        </authorList>
    </citation>
    <scope>NUCLEOTIDE SEQUENCE [LARGE SCALE GENOMIC DNA]</scope>
    <source>
        <strain evidence="2 3">NBRC 102359</strain>
    </source>
</reference>
<proteinExistence type="predicted"/>
<evidence type="ECO:0000313" key="3">
    <source>
        <dbReference type="Proteomes" id="UP000321051"/>
    </source>
</evidence>
<feature type="transmembrane region" description="Helical" evidence="1">
    <location>
        <begin position="20"/>
        <end position="39"/>
    </location>
</feature>
<dbReference type="GO" id="GO:0140359">
    <property type="term" value="F:ABC-type transporter activity"/>
    <property type="evidence" value="ECO:0007669"/>
    <property type="project" value="InterPro"/>
</dbReference>
<evidence type="ECO:0000313" key="2">
    <source>
        <dbReference type="EMBL" id="GEK58237.1"/>
    </source>
</evidence>
<gene>
    <name evidence="2" type="ORF">MHA01_11420</name>
</gene>
<feature type="transmembrane region" description="Helical" evidence="1">
    <location>
        <begin position="282"/>
        <end position="303"/>
    </location>
</feature>
<protein>
    <submittedName>
        <fullName evidence="2">ABC transporter permease</fullName>
    </submittedName>
</protein>
<name>A0A510Y6Z2_MARHA</name>
<keyword evidence="3" id="KW-1185">Reference proteome</keyword>
<sequence length="310" mass="34394">MLTAIWKNENMKWMHKTSTWLIAGLVTAMIVGAALLGKWNGVEEESQWRADYEQALAQYEEGGEQTAASLTPELAAEYEYRLQENIPPIAAYGQWNYMDEMTLMISFITLFSIIVTSTLVAGEFQSGSVKLLFIRPVARWKLLLGKYLSGMTFAALLTMFTLALVYITGGLVFGFSPLDAPYLYSSEDLLERSIAVHMLSMFGLGFVQTAVMTLFAVMIASLFRSNAMAIGLSVFSMFFGTTATALLAQLNEPLASYSLFANNDLTVFISDNVRQLIDVGPWFSITVLSCYTLLFAVTAFISFTQRDVAI</sequence>
<feature type="transmembrane region" description="Helical" evidence="1">
    <location>
        <begin position="101"/>
        <end position="122"/>
    </location>
</feature>
<dbReference type="AlphaFoldDB" id="A0A510Y6Z2"/>
<accession>A0A510Y6Z2</accession>